<feature type="region of interest" description="Disordered" evidence="1">
    <location>
        <begin position="29"/>
        <end position="69"/>
    </location>
</feature>
<feature type="compositionally biased region" description="Acidic residues" evidence="1">
    <location>
        <begin position="58"/>
        <end position="69"/>
    </location>
</feature>
<dbReference type="EMBL" id="LXQA010262935">
    <property type="protein sequence ID" value="MCI39039.1"/>
    <property type="molecule type" value="Genomic_DNA"/>
</dbReference>
<organism evidence="2 3">
    <name type="scientific">Trifolium medium</name>
    <dbReference type="NCBI Taxonomy" id="97028"/>
    <lineage>
        <taxon>Eukaryota</taxon>
        <taxon>Viridiplantae</taxon>
        <taxon>Streptophyta</taxon>
        <taxon>Embryophyta</taxon>
        <taxon>Tracheophyta</taxon>
        <taxon>Spermatophyta</taxon>
        <taxon>Magnoliopsida</taxon>
        <taxon>eudicotyledons</taxon>
        <taxon>Gunneridae</taxon>
        <taxon>Pentapetalae</taxon>
        <taxon>rosids</taxon>
        <taxon>fabids</taxon>
        <taxon>Fabales</taxon>
        <taxon>Fabaceae</taxon>
        <taxon>Papilionoideae</taxon>
        <taxon>50 kb inversion clade</taxon>
        <taxon>NPAAA clade</taxon>
        <taxon>Hologalegina</taxon>
        <taxon>IRL clade</taxon>
        <taxon>Trifolieae</taxon>
        <taxon>Trifolium</taxon>
    </lineage>
</organism>
<protein>
    <submittedName>
        <fullName evidence="2">Uncharacterized protein</fullName>
    </submittedName>
</protein>
<evidence type="ECO:0000313" key="3">
    <source>
        <dbReference type="Proteomes" id="UP000265520"/>
    </source>
</evidence>
<feature type="compositionally biased region" description="Acidic residues" evidence="1">
    <location>
        <begin position="29"/>
        <end position="48"/>
    </location>
</feature>
<proteinExistence type="predicted"/>
<name>A0A392RRT4_9FABA</name>
<evidence type="ECO:0000313" key="2">
    <source>
        <dbReference type="EMBL" id="MCI39039.1"/>
    </source>
</evidence>
<dbReference type="AlphaFoldDB" id="A0A392RRT4"/>
<evidence type="ECO:0000256" key="1">
    <source>
        <dbReference type="SAM" id="MobiDB-lite"/>
    </source>
</evidence>
<keyword evidence="3" id="KW-1185">Reference proteome</keyword>
<accession>A0A392RRT4</accession>
<reference evidence="2 3" key="1">
    <citation type="journal article" date="2018" name="Front. Plant Sci.">
        <title>Red Clover (Trifolium pratense) and Zigzag Clover (T. medium) - A Picture of Genomic Similarities and Differences.</title>
        <authorList>
            <person name="Dluhosova J."/>
            <person name="Istvanek J."/>
            <person name="Nedelnik J."/>
            <person name="Repkova J."/>
        </authorList>
    </citation>
    <scope>NUCLEOTIDE SEQUENCE [LARGE SCALE GENOMIC DNA]</scope>
    <source>
        <strain evidence="3">cv. 10/8</strain>
        <tissue evidence="2">Leaf</tissue>
    </source>
</reference>
<dbReference type="Proteomes" id="UP000265520">
    <property type="component" value="Unassembled WGS sequence"/>
</dbReference>
<comment type="caution">
    <text evidence="2">The sequence shown here is derived from an EMBL/GenBank/DDBJ whole genome shotgun (WGS) entry which is preliminary data.</text>
</comment>
<sequence>MITELKDVSNDLGEKKFKIDRVIQALELEENDEGVVGEQEEKEEDDDAGSSAAGSENEQGEDSDDSPSV</sequence>